<reference evidence="1" key="1">
    <citation type="submission" date="2021-06" db="EMBL/GenBank/DDBJ databases">
        <authorList>
            <person name="Kallberg Y."/>
            <person name="Tangrot J."/>
            <person name="Rosling A."/>
        </authorList>
    </citation>
    <scope>NUCLEOTIDE SEQUENCE</scope>
    <source>
        <strain evidence="1">28 12/20/2015</strain>
    </source>
</reference>
<protein>
    <submittedName>
        <fullName evidence="1">17493_t:CDS:1</fullName>
    </submittedName>
</protein>
<gene>
    <name evidence="1" type="ORF">SPELUC_LOCUS15453</name>
</gene>
<comment type="caution">
    <text evidence="1">The sequence shown here is derived from an EMBL/GenBank/DDBJ whole genome shotgun (WGS) entry which is preliminary data.</text>
</comment>
<evidence type="ECO:0000313" key="2">
    <source>
        <dbReference type="Proteomes" id="UP000789366"/>
    </source>
</evidence>
<dbReference type="Proteomes" id="UP000789366">
    <property type="component" value="Unassembled WGS sequence"/>
</dbReference>
<evidence type="ECO:0000313" key="1">
    <source>
        <dbReference type="EMBL" id="CAG8765987.1"/>
    </source>
</evidence>
<keyword evidence="2" id="KW-1185">Reference proteome</keyword>
<name>A0ACA9QVD8_9GLOM</name>
<proteinExistence type="predicted"/>
<sequence>SHATLKEYLQTSTENLYQVCKTITLAMTNQKKEINAMIESECIHISAFACNNNLYMNLKASSTKPRAKVLRMACASEGIIRTKGCPSGSPNHHQTNTIRDPSGFEYIDHK</sequence>
<feature type="non-terminal residue" evidence="1">
    <location>
        <position position="110"/>
    </location>
</feature>
<dbReference type="EMBL" id="CAJVPW010051156">
    <property type="protein sequence ID" value="CAG8765987.1"/>
    <property type="molecule type" value="Genomic_DNA"/>
</dbReference>
<organism evidence="1 2">
    <name type="scientific">Cetraspora pellucida</name>
    <dbReference type="NCBI Taxonomy" id="1433469"/>
    <lineage>
        <taxon>Eukaryota</taxon>
        <taxon>Fungi</taxon>
        <taxon>Fungi incertae sedis</taxon>
        <taxon>Mucoromycota</taxon>
        <taxon>Glomeromycotina</taxon>
        <taxon>Glomeromycetes</taxon>
        <taxon>Diversisporales</taxon>
        <taxon>Gigasporaceae</taxon>
        <taxon>Cetraspora</taxon>
    </lineage>
</organism>
<accession>A0ACA9QVD8</accession>
<feature type="non-terminal residue" evidence="1">
    <location>
        <position position="1"/>
    </location>
</feature>